<evidence type="ECO:0000313" key="3">
    <source>
        <dbReference type="Proteomes" id="UP001595607"/>
    </source>
</evidence>
<accession>A0ABV7MEQ7</accession>
<feature type="region of interest" description="Disordered" evidence="1">
    <location>
        <begin position="88"/>
        <end position="148"/>
    </location>
</feature>
<comment type="caution">
    <text evidence="2">The sequence shown here is derived from an EMBL/GenBank/DDBJ whole genome shotgun (WGS) entry which is preliminary data.</text>
</comment>
<protein>
    <submittedName>
        <fullName evidence="2">DUF1800 family protein</fullName>
    </submittedName>
</protein>
<evidence type="ECO:0000313" key="2">
    <source>
        <dbReference type="EMBL" id="MFC3303656.1"/>
    </source>
</evidence>
<dbReference type="InterPro" id="IPR014917">
    <property type="entry name" value="DUF1800"/>
</dbReference>
<reference evidence="3" key="1">
    <citation type="journal article" date="2019" name="Int. J. Syst. Evol. Microbiol.">
        <title>The Global Catalogue of Microorganisms (GCM) 10K type strain sequencing project: providing services to taxonomists for standard genome sequencing and annotation.</title>
        <authorList>
            <consortium name="The Broad Institute Genomics Platform"/>
            <consortium name="The Broad Institute Genome Sequencing Center for Infectious Disease"/>
            <person name="Wu L."/>
            <person name="Ma J."/>
        </authorList>
    </citation>
    <scope>NUCLEOTIDE SEQUENCE [LARGE SCALE GENOMIC DNA]</scope>
    <source>
        <strain evidence="3">KCTC 22245</strain>
    </source>
</reference>
<proteinExistence type="predicted"/>
<feature type="compositionally biased region" description="Low complexity" evidence="1">
    <location>
        <begin position="88"/>
        <end position="103"/>
    </location>
</feature>
<feature type="compositionally biased region" description="Low complexity" evidence="1">
    <location>
        <begin position="138"/>
        <end position="148"/>
    </location>
</feature>
<organism evidence="2 3">
    <name type="scientific">Parvularcula lutaonensis</name>
    <dbReference type="NCBI Taxonomy" id="491923"/>
    <lineage>
        <taxon>Bacteria</taxon>
        <taxon>Pseudomonadati</taxon>
        <taxon>Pseudomonadota</taxon>
        <taxon>Alphaproteobacteria</taxon>
        <taxon>Parvularculales</taxon>
        <taxon>Parvularculaceae</taxon>
        <taxon>Parvularcula</taxon>
    </lineage>
</organism>
<sequence length="148" mass="16087">MVTKYVIEDYLGDLSVHVLEPVRDPDLPGRDFLVNADVACENYAREVMQLFTIGIDEIGSGLRPTDTYSYDLTKLSAVFKGLTWKPLSSTFPTTGPSSDGSTSKSRETLLRGASRAALGTPRPTPEQPPIKPRRKPSEAASTRSSSSP</sequence>
<dbReference type="EMBL" id="JBHRVA010000003">
    <property type="protein sequence ID" value="MFC3303656.1"/>
    <property type="molecule type" value="Genomic_DNA"/>
</dbReference>
<evidence type="ECO:0000256" key="1">
    <source>
        <dbReference type="SAM" id="MobiDB-lite"/>
    </source>
</evidence>
<dbReference type="RefSeq" id="WP_189576413.1">
    <property type="nucleotide sequence ID" value="NZ_BMXU01000002.1"/>
</dbReference>
<keyword evidence="3" id="KW-1185">Reference proteome</keyword>
<name>A0ABV7MEQ7_9PROT</name>
<gene>
    <name evidence="2" type="ORF">ACFONP_13055</name>
</gene>
<dbReference type="Pfam" id="PF08811">
    <property type="entry name" value="DUF1800"/>
    <property type="match status" value="1"/>
</dbReference>
<dbReference type="Proteomes" id="UP001595607">
    <property type="component" value="Unassembled WGS sequence"/>
</dbReference>